<feature type="non-terminal residue" evidence="4">
    <location>
        <position position="1"/>
    </location>
</feature>
<accession>A0A8X6T378</accession>
<dbReference type="SMART" id="SM00355">
    <property type="entry name" value="ZnF_C2H2"/>
    <property type="match status" value="5"/>
</dbReference>
<feature type="compositionally biased region" description="Low complexity" evidence="2">
    <location>
        <begin position="465"/>
        <end position="475"/>
    </location>
</feature>
<comment type="caution">
    <text evidence="4">The sequence shown here is derived from an EMBL/GenBank/DDBJ whole genome shotgun (WGS) entry which is preliminary data.</text>
</comment>
<dbReference type="PROSITE" id="PS00028">
    <property type="entry name" value="ZINC_FINGER_C2H2_1"/>
    <property type="match status" value="1"/>
</dbReference>
<feature type="region of interest" description="Disordered" evidence="2">
    <location>
        <begin position="886"/>
        <end position="905"/>
    </location>
</feature>
<feature type="region of interest" description="Disordered" evidence="2">
    <location>
        <begin position="375"/>
        <end position="414"/>
    </location>
</feature>
<proteinExistence type="predicted"/>
<feature type="compositionally biased region" description="Polar residues" evidence="2">
    <location>
        <begin position="478"/>
        <end position="492"/>
    </location>
</feature>
<feature type="domain" description="C2H2-type" evidence="3">
    <location>
        <begin position="185"/>
        <end position="208"/>
    </location>
</feature>
<gene>
    <name evidence="4" type="primary">AVEN_148523_1</name>
    <name evidence="4" type="ORF">NPIL_295911</name>
</gene>
<evidence type="ECO:0000313" key="5">
    <source>
        <dbReference type="Proteomes" id="UP000887013"/>
    </source>
</evidence>
<organism evidence="4 5">
    <name type="scientific">Nephila pilipes</name>
    <name type="common">Giant wood spider</name>
    <name type="synonym">Nephila maculata</name>
    <dbReference type="NCBI Taxonomy" id="299642"/>
    <lineage>
        <taxon>Eukaryota</taxon>
        <taxon>Metazoa</taxon>
        <taxon>Ecdysozoa</taxon>
        <taxon>Arthropoda</taxon>
        <taxon>Chelicerata</taxon>
        <taxon>Arachnida</taxon>
        <taxon>Araneae</taxon>
        <taxon>Araneomorphae</taxon>
        <taxon>Entelegynae</taxon>
        <taxon>Araneoidea</taxon>
        <taxon>Nephilidae</taxon>
        <taxon>Nephila</taxon>
    </lineage>
</organism>
<feature type="compositionally biased region" description="Low complexity" evidence="2">
    <location>
        <begin position="376"/>
        <end position="393"/>
    </location>
</feature>
<keyword evidence="1" id="KW-0863">Zinc-finger</keyword>
<name>A0A8X6T378_NEPPI</name>
<keyword evidence="5" id="KW-1185">Reference proteome</keyword>
<dbReference type="Proteomes" id="UP000887013">
    <property type="component" value="Unassembled WGS sequence"/>
</dbReference>
<evidence type="ECO:0000313" key="4">
    <source>
        <dbReference type="EMBL" id="GFS73823.1"/>
    </source>
</evidence>
<evidence type="ECO:0000256" key="1">
    <source>
        <dbReference type="PROSITE-ProRule" id="PRU00042"/>
    </source>
</evidence>
<dbReference type="GO" id="GO:0008270">
    <property type="term" value="F:zinc ion binding"/>
    <property type="evidence" value="ECO:0007669"/>
    <property type="project" value="UniProtKB-KW"/>
</dbReference>
<protein>
    <submittedName>
        <fullName evidence="4">C2H2-type domain-containing protein</fullName>
    </submittedName>
</protein>
<dbReference type="PROSITE" id="PS50157">
    <property type="entry name" value="ZINC_FINGER_C2H2_2"/>
    <property type="match status" value="1"/>
</dbReference>
<dbReference type="AlphaFoldDB" id="A0A8X6T378"/>
<evidence type="ECO:0000256" key="2">
    <source>
        <dbReference type="SAM" id="MobiDB-lite"/>
    </source>
</evidence>
<dbReference type="InterPro" id="IPR013087">
    <property type="entry name" value="Znf_C2H2_type"/>
</dbReference>
<evidence type="ECO:0000259" key="3">
    <source>
        <dbReference type="PROSITE" id="PS50157"/>
    </source>
</evidence>
<reference evidence="4" key="1">
    <citation type="submission" date="2020-08" db="EMBL/GenBank/DDBJ databases">
        <title>Multicomponent nature underlies the extraordinary mechanical properties of spider dragline silk.</title>
        <authorList>
            <person name="Kono N."/>
            <person name="Nakamura H."/>
            <person name="Mori M."/>
            <person name="Yoshida Y."/>
            <person name="Ohtoshi R."/>
            <person name="Malay A.D."/>
            <person name="Moran D.A.P."/>
            <person name="Tomita M."/>
            <person name="Numata K."/>
            <person name="Arakawa K."/>
        </authorList>
    </citation>
    <scope>NUCLEOTIDE SEQUENCE</scope>
</reference>
<sequence length="905" mass="100083">KDPPTDKEISVLDLILCNSQESLDADFISQHSPPSKISSANMSISNTKIIPSSNQFATAALEGTCLICSKSIDIGELLQHLYKHKPGPLRAKCLMGFRTSFPSHKLPIKVQTKSPPSPISTIEKKFREKFPELPVFNKENSSINNSSSSDEDFLIEKLDSPPTGPPKVSPFKKALYSRVVKKGLYRCEFCEKSFITEAGANKHKLQIHKIAPFVTKASFLPDCPPEMCRVCFKGPAPYKLIAEHYKYVHNLEISSNIKNSSTSTISISSQDFVTTDNKHTRSFFPIPSTSTQAANALISKKNTTFDTSSSIQNSYSRALNPNIPVSSSNVISTELKPNPNYKSNSKSQETKIYHNLKIVSRPELRGLGPSKIVAYPSAKPSTKSLPSSTKSNTISVTAEVHHSNSSQDPSLHPSPRKCRLCPFLAIKYCGLRLHYYKEHGLRKVPASHNSVAKFPTQVPQGPQINKNSSSNSKPSVQPPASSLSINNSTKPTPANPKRKTSANKIGITSNSPVINPSSNSRIILQSEPTIRTIPDPVVASSYSSNISTIVPMVSFNNSTLQYSFPLQTRLQCPIENCSASFGTKSWFTTNTSIKKHLNVFHHQKPAKVLYHCSICNNRIAKNPAKHSCLVNNLILPPAVIEGDHWVCDICESFSTISILAKKNHLEAHARETIKSYSSKLIIPPSSKATKKLKSKRVSFLSEGPPGSIPLAPPLSSLTEDPSPLPEDIEQIPKIDMEKISILDSFLDPLEALLEVDDLEEAQRSFDSITNDITIVIQNHFNLSPRSNFKKNSSTSSTRNNTIDPLNAQMIQKQYRWNRRRCIRNLTNPSSSTCQIKKEILTDHFTKTWASPESEFSFPSKSPPSLPPVIDPLSPEAIISCLQSCENSAPGPDRLSYQHWKTVDPR</sequence>
<feature type="region of interest" description="Disordered" evidence="2">
    <location>
        <begin position="699"/>
        <end position="722"/>
    </location>
</feature>
<dbReference type="EMBL" id="BMAW01001388">
    <property type="protein sequence ID" value="GFS73823.1"/>
    <property type="molecule type" value="Genomic_DNA"/>
</dbReference>
<keyword evidence="1" id="KW-0862">Zinc</keyword>
<keyword evidence="1" id="KW-0479">Metal-binding</keyword>
<feature type="region of interest" description="Disordered" evidence="2">
    <location>
        <begin position="452"/>
        <end position="513"/>
    </location>
</feature>